<accession>A0A645B9T6</accession>
<comment type="caution">
    <text evidence="1">The sequence shown here is derived from an EMBL/GenBank/DDBJ whole genome shotgun (WGS) entry which is preliminary data.</text>
</comment>
<dbReference type="InterPro" id="IPR016024">
    <property type="entry name" value="ARM-type_fold"/>
</dbReference>
<name>A0A645B9T6_9ZZZZ</name>
<dbReference type="EMBL" id="VSSQ01017513">
    <property type="protein sequence ID" value="MPM59903.1"/>
    <property type="molecule type" value="Genomic_DNA"/>
</dbReference>
<proteinExistence type="predicted"/>
<protein>
    <recommendedName>
        <fullName evidence="2">HEAT repeat domain-containing protein</fullName>
    </recommendedName>
</protein>
<evidence type="ECO:0000313" key="1">
    <source>
        <dbReference type="EMBL" id="MPM59903.1"/>
    </source>
</evidence>
<dbReference type="Pfam" id="PF13646">
    <property type="entry name" value="HEAT_2"/>
    <property type="match status" value="1"/>
</dbReference>
<reference evidence="1" key="1">
    <citation type="submission" date="2019-08" db="EMBL/GenBank/DDBJ databases">
        <authorList>
            <person name="Kucharzyk K."/>
            <person name="Murdoch R.W."/>
            <person name="Higgins S."/>
            <person name="Loffler F."/>
        </authorList>
    </citation>
    <scope>NUCLEOTIDE SEQUENCE</scope>
</reference>
<gene>
    <name evidence="1" type="ORF">SDC9_106749</name>
</gene>
<dbReference type="Gene3D" id="1.25.10.10">
    <property type="entry name" value="Leucine-rich Repeat Variant"/>
    <property type="match status" value="1"/>
</dbReference>
<evidence type="ECO:0008006" key="2">
    <source>
        <dbReference type="Google" id="ProtNLM"/>
    </source>
</evidence>
<dbReference type="InterPro" id="IPR011989">
    <property type="entry name" value="ARM-like"/>
</dbReference>
<dbReference type="AlphaFoldDB" id="A0A645B9T6"/>
<sequence>MSKHLRSRVKRDFFTKELLILHSGLSGDSALRLEVLFKMAGLEKYSIKRAKSLRWDTKVKGFTEILQMKIEDGEEIIKKHLSSKNKYLISHSQIAWIYLHPGNPEIFLDLPNVTLSDWWQVNAIDVFKATRVIPQFGNWIEHSNPNVIKFSVRMCGLFKQYDSLDKIIECLKSNDSGIKKEAVKALKMLALPEALQKLTEIYKEESNEIKREIIKAMISISDSSSLHFYESQLLCEEDTFLRILIAKAIIKQGDRGEKALDQIASSADSDLLSIIAHAKDIRI</sequence>
<organism evidence="1">
    <name type="scientific">bioreactor metagenome</name>
    <dbReference type="NCBI Taxonomy" id="1076179"/>
    <lineage>
        <taxon>unclassified sequences</taxon>
        <taxon>metagenomes</taxon>
        <taxon>ecological metagenomes</taxon>
    </lineage>
</organism>
<dbReference type="SUPFAM" id="SSF48371">
    <property type="entry name" value="ARM repeat"/>
    <property type="match status" value="1"/>
</dbReference>